<gene>
    <name evidence="2" type="ORF">DY000_02007531</name>
</gene>
<proteinExistence type="predicted"/>
<name>A0ABQ7C824_BRACR</name>
<evidence type="ECO:0000256" key="1">
    <source>
        <dbReference type="SAM" id="MobiDB-lite"/>
    </source>
</evidence>
<feature type="compositionally biased region" description="Polar residues" evidence="1">
    <location>
        <begin position="1"/>
        <end position="11"/>
    </location>
</feature>
<accession>A0ABQ7C824</accession>
<reference evidence="2 3" key="1">
    <citation type="journal article" date="2020" name="BMC Genomics">
        <title>Intraspecific diversification of the crop wild relative Brassica cretica Lam. using demographic model selection.</title>
        <authorList>
            <person name="Kioukis A."/>
            <person name="Michalopoulou V.A."/>
            <person name="Briers L."/>
            <person name="Pirintsos S."/>
            <person name="Studholme D.J."/>
            <person name="Pavlidis P."/>
            <person name="Sarris P.F."/>
        </authorList>
    </citation>
    <scope>NUCLEOTIDE SEQUENCE [LARGE SCALE GENOMIC DNA]</scope>
    <source>
        <strain evidence="3">cv. PFS-1207/04</strain>
    </source>
</reference>
<protein>
    <submittedName>
        <fullName evidence="2">Uncharacterized protein</fullName>
    </submittedName>
</protein>
<comment type="caution">
    <text evidence="2">The sequence shown here is derived from an EMBL/GenBank/DDBJ whole genome shotgun (WGS) entry which is preliminary data.</text>
</comment>
<keyword evidence="3" id="KW-1185">Reference proteome</keyword>
<sequence>MSKRSSSSIPTTADRARSKRRMQSLVYRSDSSSEEAEGSQYDLMAPLSLSCAYAAPPLVGPASSVGEDELAEWRSRYSLPSSIILRIPTPEEHASSYIPGEIAVYEAFFDSGHRGTIPALIAGLSNLFEISPSQLNPPPWRILIAIQNLGDLEYLSLGINEAARTHHAPSEGERAVLRARQLPADRRQVNFLVSKTVLRRSSLWRDTLGGVTNNPSAAYQEAVKVMSATKRSSSRSASGDEVMITGSRRSTVVKLEPSPFLPGKRPKSGGVTTRSAQQAADMACSAGSLAVALSNLNLNVFPQDGTILPIGDPSEVVQVLQGGLLRTVSQLYHLGERLSSEDLPTLREEIEDLKRQTSSADALTTSQKNQELGEEIDVLKAAAETFKFEMVMAANGARVVARWEMMREWLRK</sequence>
<evidence type="ECO:0000313" key="2">
    <source>
        <dbReference type="EMBL" id="KAF3548165.1"/>
    </source>
</evidence>
<feature type="region of interest" description="Disordered" evidence="1">
    <location>
        <begin position="1"/>
        <end position="39"/>
    </location>
</feature>
<evidence type="ECO:0000313" key="3">
    <source>
        <dbReference type="Proteomes" id="UP000266723"/>
    </source>
</evidence>
<dbReference type="EMBL" id="QGKV02000832">
    <property type="protein sequence ID" value="KAF3548165.1"/>
    <property type="molecule type" value="Genomic_DNA"/>
</dbReference>
<dbReference type="Proteomes" id="UP000266723">
    <property type="component" value="Unassembled WGS sequence"/>
</dbReference>
<organism evidence="2 3">
    <name type="scientific">Brassica cretica</name>
    <name type="common">Mustard</name>
    <dbReference type="NCBI Taxonomy" id="69181"/>
    <lineage>
        <taxon>Eukaryota</taxon>
        <taxon>Viridiplantae</taxon>
        <taxon>Streptophyta</taxon>
        <taxon>Embryophyta</taxon>
        <taxon>Tracheophyta</taxon>
        <taxon>Spermatophyta</taxon>
        <taxon>Magnoliopsida</taxon>
        <taxon>eudicotyledons</taxon>
        <taxon>Gunneridae</taxon>
        <taxon>Pentapetalae</taxon>
        <taxon>rosids</taxon>
        <taxon>malvids</taxon>
        <taxon>Brassicales</taxon>
        <taxon>Brassicaceae</taxon>
        <taxon>Brassiceae</taxon>
        <taxon>Brassica</taxon>
    </lineage>
</organism>